<dbReference type="AlphaFoldDB" id="A0A8T2PPC0"/>
<dbReference type="Proteomes" id="UP000824540">
    <property type="component" value="Unassembled WGS sequence"/>
</dbReference>
<gene>
    <name evidence="2" type="ORF">JZ751_017769</name>
</gene>
<keyword evidence="3" id="KW-1185">Reference proteome</keyword>
<feature type="region of interest" description="Disordered" evidence="1">
    <location>
        <begin position="99"/>
        <end position="122"/>
    </location>
</feature>
<evidence type="ECO:0000313" key="3">
    <source>
        <dbReference type="Proteomes" id="UP000824540"/>
    </source>
</evidence>
<dbReference type="EMBL" id="JAFBMS010000004">
    <property type="protein sequence ID" value="KAG9353193.1"/>
    <property type="molecule type" value="Genomic_DNA"/>
</dbReference>
<evidence type="ECO:0000256" key="1">
    <source>
        <dbReference type="SAM" id="MobiDB-lite"/>
    </source>
</evidence>
<protein>
    <submittedName>
        <fullName evidence="2">Uncharacterized protein</fullName>
    </submittedName>
</protein>
<proteinExistence type="predicted"/>
<organism evidence="2 3">
    <name type="scientific">Albula glossodonta</name>
    <name type="common">roundjaw bonefish</name>
    <dbReference type="NCBI Taxonomy" id="121402"/>
    <lineage>
        <taxon>Eukaryota</taxon>
        <taxon>Metazoa</taxon>
        <taxon>Chordata</taxon>
        <taxon>Craniata</taxon>
        <taxon>Vertebrata</taxon>
        <taxon>Euteleostomi</taxon>
        <taxon>Actinopterygii</taxon>
        <taxon>Neopterygii</taxon>
        <taxon>Teleostei</taxon>
        <taxon>Albuliformes</taxon>
        <taxon>Albulidae</taxon>
        <taxon>Albula</taxon>
    </lineage>
</organism>
<comment type="caution">
    <text evidence="2">The sequence shown here is derived from an EMBL/GenBank/DDBJ whole genome shotgun (WGS) entry which is preliminary data.</text>
</comment>
<reference evidence="2" key="1">
    <citation type="thesis" date="2021" institute="BYU ScholarsArchive" country="Provo, UT, USA">
        <title>Applications of and Algorithms for Genome Assembly and Genomic Analyses with an Emphasis on Marine Teleosts.</title>
        <authorList>
            <person name="Pickett B.D."/>
        </authorList>
    </citation>
    <scope>NUCLEOTIDE SEQUENCE</scope>
    <source>
        <strain evidence="2">HI-2016</strain>
    </source>
</reference>
<name>A0A8T2PPC0_9TELE</name>
<accession>A0A8T2PPC0</accession>
<evidence type="ECO:0000313" key="2">
    <source>
        <dbReference type="EMBL" id="KAG9353193.1"/>
    </source>
</evidence>
<sequence length="181" mass="19810">MRHRNPLDCGSISLLEFTPACLSSRRALLPHHGTCPPRSLYRLYSKVFSAIMGCLLSPYLVQGFGSDGTSLLVTLFVLRICGDGRFSGTGFDHPSIHSVETEEETHCPNKPRQTGRRQPRDVMTEGVGASGRVAVRTMGAQSKGLWEKARLEPQCLERPSGLSSSFCSAAKAISTSYQHQQ</sequence>